<accession>A0A834HJW0</accession>
<evidence type="ECO:0000256" key="1">
    <source>
        <dbReference type="SAM" id="Coils"/>
    </source>
</evidence>
<name>A0A834HJW0_RHOSS</name>
<protein>
    <submittedName>
        <fullName evidence="3">Uncharacterized protein</fullName>
    </submittedName>
</protein>
<sequence length="659" mass="72510">MSVIPEVLCLCLCQRSGQRRIQNSIAVSAAVPVSFADSFSSGVLYICSVAQFVDRISEEVDPSSAGLLRTFPPFLATSIVECMAGGISESLLTTGDALEKYQIVAQKGVIAQVPEIILRCISRDEAALAVAQKFLRVCMRMLQTVSHIKAHIKILAAIRDVCKLVVKDLTSWSLAEKGGLDLEEITAHPDFMILAAMNPVNENLCNVVMPWRLIESLDGIGRGSHVSILSVLMWNRRFNSLQYADKLPFLAGKELCDAKDIEVRRRAVENQVAELVSQTNIEEQECQAELNAYNLVISSGITNCFGKEGVLDRGNYERKHRVARLDQISLLNLYWFSLHNVHLILALNDFLANQTSPIIVLLGLSQRPTTMSLLQPMKKRWSWITMPKGSVDEEEMDNFCADLLGAAIDDTPMVDVDSHVHIDIGGGSLEDDRAEDTDTNENLETKPESLETKPESLETKPESLETEPKVSRPVRGRRVNYRAHFRLATALAEFKETYWIPDDVTLELVPLHAKAEPGPVEPSLPRQKSRRIGPITSTGHPPSSAREGTPSGHKANVDKMKAEVAKYEKEASNANAASLALKQKLDDLKAEQPGLVDAEDANGFQEGIVKATRHYKVQVESLQDKACGVGFILGLKAAAEDAEKPDSPTEIEATGDPKT</sequence>
<organism evidence="3 4">
    <name type="scientific">Rhododendron simsii</name>
    <name type="common">Sims's rhododendron</name>
    <dbReference type="NCBI Taxonomy" id="118357"/>
    <lineage>
        <taxon>Eukaryota</taxon>
        <taxon>Viridiplantae</taxon>
        <taxon>Streptophyta</taxon>
        <taxon>Embryophyta</taxon>
        <taxon>Tracheophyta</taxon>
        <taxon>Spermatophyta</taxon>
        <taxon>Magnoliopsida</taxon>
        <taxon>eudicotyledons</taxon>
        <taxon>Gunneridae</taxon>
        <taxon>Pentapetalae</taxon>
        <taxon>asterids</taxon>
        <taxon>Ericales</taxon>
        <taxon>Ericaceae</taxon>
        <taxon>Ericoideae</taxon>
        <taxon>Rhodoreae</taxon>
        <taxon>Rhododendron</taxon>
    </lineage>
</organism>
<feature type="compositionally biased region" description="Acidic residues" evidence="2">
    <location>
        <begin position="432"/>
        <end position="441"/>
    </location>
</feature>
<comment type="caution">
    <text evidence="3">The sequence shown here is derived from an EMBL/GenBank/DDBJ whole genome shotgun (WGS) entry which is preliminary data.</text>
</comment>
<keyword evidence="1" id="KW-0175">Coiled coil</keyword>
<reference evidence="3" key="1">
    <citation type="submission" date="2019-11" db="EMBL/GenBank/DDBJ databases">
        <authorList>
            <person name="Liu Y."/>
            <person name="Hou J."/>
            <person name="Li T.-Q."/>
            <person name="Guan C.-H."/>
            <person name="Wu X."/>
            <person name="Wu H.-Z."/>
            <person name="Ling F."/>
            <person name="Zhang R."/>
            <person name="Shi X.-G."/>
            <person name="Ren J.-P."/>
            <person name="Chen E.-F."/>
            <person name="Sun J.-M."/>
        </authorList>
    </citation>
    <scope>NUCLEOTIDE SEQUENCE</scope>
    <source>
        <strain evidence="3">Adult_tree_wgs_1</strain>
        <tissue evidence="3">Leaves</tissue>
    </source>
</reference>
<feature type="compositionally biased region" description="Basic and acidic residues" evidence="2">
    <location>
        <begin position="638"/>
        <end position="647"/>
    </location>
</feature>
<feature type="region of interest" description="Disordered" evidence="2">
    <location>
        <begin position="638"/>
        <end position="659"/>
    </location>
</feature>
<keyword evidence="4" id="KW-1185">Reference proteome</keyword>
<dbReference type="AlphaFoldDB" id="A0A834HJW0"/>
<gene>
    <name evidence="3" type="ORF">RHSIM_Rhsim03G0134900</name>
</gene>
<feature type="coiled-coil region" evidence="1">
    <location>
        <begin position="557"/>
        <end position="591"/>
    </location>
</feature>
<feature type="region of interest" description="Disordered" evidence="2">
    <location>
        <begin position="515"/>
        <end position="555"/>
    </location>
</feature>
<dbReference type="EMBL" id="WJXA01000003">
    <property type="protein sequence ID" value="KAF7149336.1"/>
    <property type="molecule type" value="Genomic_DNA"/>
</dbReference>
<evidence type="ECO:0000313" key="4">
    <source>
        <dbReference type="Proteomes" id="UP000626092"/>
    </source>
</evidence>
<evidence type="ECO:0000256" key="2">
    <source>
        <dbReference type="SAM" id="MobiDB-lite"/>
    </source>
</evidence>
<proteinExistence type="predicted"/>
<evidence type="ECO:0000313" key="3">
    <source>
        <dbReference type="EMBL" id="KAF7149336.1"/>
    </source>
</evidence>
<feature type="region of interest" description="Disordered" evidence="2">
    <location>
        <begin position="425"/>
        <end position="471"/>
    </location>
</feature>
<dbReference type="Proteomes" id="UP000626092">
    <property type="component" value="Unassembled WGS sequence"/>
</dbReference>
<dbReference type="OrthoDB" id="2010995at2759"/>
<feature type="compositionally biased region" description="Basic and acidic residues" evidence="2">
    <location>
        <begin position="443"/>
        <end position="470"/>
    </location>
</feature>